<proteinExistence type="predicted"/>
<protein>
    <submittedName>
        <fullName evidence="1">Uncharacterized protein</fullName>
    </submittedName>
</protein>
<reference evidence="1" key="1">
    <citation type="submission" date="2023-02" db="EMBL/GenBank/DDBJ databases">
        <title>Genome of toxic invasive species Heracleum sosnowskyi carries increased number of genes despite the absence of recent whole-genome duplications.</title>
        <authorList>
            <person name="Schelkunov M."/>
            <person name="Shtratnikova V."/>
            <person name="Makarenko M."/>
            <person name="Klepikova A."/>
            <person name="Omelchenko D."/>
            <person name="Novikova G."/>
            <person name="Obukhova E."/>
            <person name="Bogdanov V."/>
            <person name="Penin A."/>
            <person name="Logacheva M."/>
        </authorList>
    </citation>
    <scope>NUCLEOTIDE SEQUENCE</scope>
    <source>
        <strain evidence="1">Hsosn_3</strain>
        <tissue evidence="1">Leaf</tissue>
    </source>
</reference>
<evidence type="ECO:0000313" key="1">
    <source>
        <dbReference type="EMBL" id="KAK1354401.1"/>
    </source>
</evidence>
<reference evidence="1" key="2">
    <citation type="submission" date="2023-05" db="EMBL/GenBank/DDBJ databases">
        <authorList>
            <person name="Schelkunov M.I."/>
        </authorList>
    </citation>
    <scope>NUCLEOTIDE SEQUENCE</scope>
    <source>
        <strain evidence="1">Hsosn_3</strain>
        <tissue evidence="1">Leaf</tissue>
    </source>
</reference>
<dbReference type="EMBL" id="JAUIZM010000011">
    <property type="protein sequence ID" value="KAK1354401.1"/>
    <property type="molecule type" value="Genomic_DNA"/>
</dbReference>
<evidence type="ECO:0000313" key="2">
    <source>
        <dbReference type="Proteomes" id="UP001237642"/>
    </source>
</evidence>
<keyword evidence="2" id="KW-1185">Reference proteome</keyword>
<accession>A0AAD8GUR3</accession>
<organism evidence="1 2">
    <name type="scientific">Heracleum sosnowskyi</name>
    <dbReference type="NCBI Taxonomy" id="360622"/>
    <lineage>
        <taxon>Eukaryota</taxon>
        <taxon>Viridiplantae</taxon>
        <taxon>Streptophyta</taxon>
        <taxon>Embryophyta</taxon>
        <taxon>Tracheophyta</taxon>
        <taxon>Spermatophyta</taxon>
        <taxon>Magnoliopsida</taxon>
        <taxon>eudicotyledons</taxon>
        <taxon>Gunneridae</taxon>
        <taxon>Pentapetalae</taxon>
        <taxon>asterids</taxon>
        <taxon>campanulids</taxon>
        <taxon>Apiales</taxon>
        <taxon>Apiaceae</taxon>
        <taxon>Apioideae</taxon>
        <taxon>apioid superclade</taxon>
        <taxon>Tordylieae</taxon>
        <taxon>Tordyliinae</taxon>
        <taxon>Heracleum</taxon>
    </lineage>
</organism>
<gene>
    <name evidence="1" type="ORF">POM88_047657</name>
</gene>
<name>A0AAD8GUR3_9APIA</name>
<sequence length="159" mass="18029">MEMNHITYSDAIVARLVRLSLESSSSCTRDAEQVISKKEVLRRRMKKYPMSSGISVWIQKRRWFVYAIGDCAVFDPLLQQALSLLLSLVFMIHGLLNLQVSLASGLMKGDSNIWSSRKREKYGLHGGDPKYNLLNQNVSMNETKANSKLRNTCRCSTAL</sequence>
<dbReference type="Proteomes" id="UP001237642">
    <property type="component" value="Unassembled WGS sequence"/>
</dbReference>
<dbReference type="AlphaFoldDB" id="A0AAD8GUR3"/>
<comment type="caution">
    <text evidence="1">The sequence shown here is derived from an EMBL/GenBank/DDBJ whole genome shotgun (WGS) entry which is preliminary data.</text>
</comment>